<dbReference type="PANTHER" id="PTHR33876:SF4">
    <property type="entry name" value="CHLOROPLAST PROTEIN FOR GROWTH AND FERTILITY 2"/>
    <property type="match status" value="1"/>
</dbReference>
<dbReference type="InterPro" id="IPR052776">
    <property type="entry name" value="Chloro_ReproSupport/MetalTrans"/>
</dbReference>
<reference evidence="8 9" key="1">
    <citation type="submission" date="2016-10" db="EMBL/GenBank/DDBJ databases">
        <authorList>
            <person name="de Groot N.N."/>
        </authorList>
    </citation>
    <scope>NUCLEOTIDE SEQUENCE [LARGE SCALE GENOMIC DNA]</scope>
    <source>
        <strain evidence="8 9">CCM7597</strain>
    </source>
</reference>
<dbReference type="STRING" id="571932.SAMN05421743_11929"/>
<sequence length="231" mass="24762">MEIITFALLAVLIGMRHGMDGDHIAAIADMVGTESKKKRQVSLGVMYACGHGIIVLIIGLITIFLGSKLPESTLSVLEVCVSLTLIILGGVILLSIFKRKKDYEFKSRITILSEMILKTVNKTGDKNVKLSPVGLAIIGAFIVGIIHGIGVETPTQIAVISNAVGLDNITVAAIQLILFVIGLLVSTILITFLLSWGFMKAKVKQNLYLIFGSITGLYSVGLGLLMLIELL</sequence>
<dbReference type="AlphaFoldDB" id="A0A1H4GWH9"/>
<feature type="transmembrane region" description="Helical" evidence="7">
    <location>
        <begin position="207"/>
        <end position="228"/>
    </location>
</feature>
<dbReference type="InterPro" id="IPR011541">
    <property type="entry name" value="Ni/Co_transpt_high_affinity"/>
</dbReference>
<comment type="subcellular location">
    <subcellularLocation>
        <location evidence="7">Cell membrane</location>
        <topology evidence="7">Multi-pass membrane protein</topology>
    </subcellularLocation>
    <subcellularLocation>
        <location evidence="1">Endomembrane system</location>
        <topology evidence="1">Multi-pass membrane protein</topology>
    </subcellularLocation>
</comment>
<accession>A0A1H4GWH9</accession>
<evidence type="ECO:0000256" key="6">
    <source>
        <dbReference type="ARBA" id="ARBA00023136"/>
    </source>
</evidence>
<organism evidence="8 9">
    <name type="scientific">Thalassobacillus cyri</name>
    <dbReference type="NCBI Taxonomy" id="571932"/>
    <lineage>
        <taxon>Bacteria</taxon>
        <taxon>Bacillati</taxon>
        <taxon>Bacillota</taxon>
        <taxon>Bacilli</taxon>
        <taxon>Bacillales</taxon>
        <taxon>Bacillaceae</taxon>
        <taxon>Thalassobacillus</taxon>
    </lineage>
</organism>
<evidence type="ECO:0000256" key="4">
    <source>
        <dbReference type="ARBA" id="ARBA00022692"/>
    </source>
</evidence>
<evidence type="ECO:0000256" key="2">
    <source>
        <dbReference type="ARBA" id="ARBA00022448"/>
    </source>
</evidence>
<gene>
    <name evidence="8" type="ORF">SAMN05421743_11929</name>
</gene>
<feature type="transmembrane region" description="Helical" evidence="7">
    <location>
        <begin position="130"/>
        <end position="149"/>
    </location>
</feature>
<dbReference type="EMBL" id="FNQR01000019">
    <property type="protein sequence ID" value="SEB13651.1"/>
    <property type="molecule type" value="Genomic_DNA"/>
</dbReference>
<dbReference type="Pfam" id="PF03824">
    <property type="entry name" value="NicO"/>
    <property type="match status" value="1"/>
</dbReference>
<dbReference type="PANTHER" id="PTHR33876">
    <property type="entry name" value="UNNAMED PRODUCT"/>
    <property type="match status" value="1"/>
</dbReference>
<proteinExistence type="inferred from homology"/>
<keyword evidence="9" id="KW-1185">Reference proteome</keyword>
<evidence type="ECO:0000256" key="7">
    <source>
        <dbReference type="RuleBase" id="RU362101"/>
    </source>
</evidence>
<feature type="transmembrane region" description="Helical" evidence="7">
    <location>
        <begin position="73"/>
        <end position="97"/>
    </location>
</feature>
<evidence type="ECO:0000256" key="5">
    <source>
        <dbReference type="ARBA" id="ARBA00022989"/>
    </source>
</evidence>
<keyword evidence="6 7" id="KW-0472">Membrane</keyword>
<evidence type="ECO:0000256" key="3">
    <source>
        <dbReference type="ARBA" id="ARBA00022596"/>
    </source>
</evidence>
<evidence type="ECO:0000256" key="1">
    <source>
        <dbReference type="ARBA" id="ARBA00004127"/>
    </source>
</evidence>
<dbReference type="GO" id="GO:0005886">
    <property type="term" value="C:plasma membrane"/>
    <property type="evidence" value="ECO:0007669"/>
    <property type="project" value="UniProtKB-SubCell"/>
</dbReference>
<keyword evidence="3" id="KW-0533">Nickel</keyword>
<keyword evidence="2 7" id="KW-0813">Transport</keyword>
<evidence type="ECO:0000313" key="9">
    <source>
        <dbReference type="Proteomes" id="UP000198584"/>
    </source>
</evidence>
<dbReference type="RefSeq" id="WP_093046320.1">
    <property type="nucleotide sequence ID" value="NZ_FNQR01000019.1"/>
</dbReference>
<feature type="transmembrane region" description="Helical" evidence="7">
    <location>
        <begin position="45"/>
        <end position="67"/>
    </location>
</feature>
<dbReference type="Proteomes" id="UP000198584">
    <property type="component" value="Unassembled WGS sequence"/>
</dbReference>
<dbReference type="OrthoDB" id="9776706at2"/>
<name>A0A1H4GWH9_9BACI</name>
<feature type="transmembrane region" description="Helical" evidence="7">
    <location>
        <begin position="169"/>
        <end position="195"/>
    </location>
</feature>
<comment type="similarity">
    <text evidence="7">Belongs to the NiCoT transporter (TC 2.A.52) family.</text>
</comment>
<evidence type="ECO:0000313" key="8">
    <source>
        <dbReference type="EMBL" id="SEB13651.1"/>
    </source>
</evidence>
<keyword evidence="4 7" id="KW-0812">Transmembrane</keyword>
<protein>
    <recommendedName>
        <fullName evidence="7">Nickel/cobalt efflux system</fullName>
    </recommendedName>
</protein>
<keyword evidence="5 7" id="KW-1133">Transmembrane helix</keyword>
<dbReference type="GO" id="GO:0015099">
    <property type="term" value="F:nickel cation transmembrane transporter activity"/>
    <property type="evidence" value="ECO:0007669"/>
    <property type="project" value="UniProtKB-UniRule"/>
</dbReference>
<dbReference type="GO" id="GO:0012505">
    <property type="term" value="C:endomembrane system"/>
    <property type="evidence" value="ECO:0007669"/>
    <property type="project" value="UniProtKB-SubCell"/>
</dbReference>